<organism evidence="1 2">
    <name type="scientific">Campylobacter taeniopygiae</name>
    <dbReference type="NCBI Taxonomy" id="2510188"/>
    <lineage>
        <taxon>Bacteria</taxon>
        <taxon>Pseudomonadati</taxon>
        <taxon>Campylobacterota</taxon>
        <taxon>Epsilonproteobacteria</taxon>
        <taxon>Campylobacterales</taxon>
        <taxon>Campylobacteraceae</taxon>
        <taxon>Campylobacter</taxon>
    </lineage>
</organism>
<accession>A0ABY2THV5</accession>
<protein>
    <submittedName>
        <fullName evidence="1">Uncharacterized protein</fullName>
    </submittedName>
</protein>
<sequence length="64" mass="7720">MNGGIKINFAKVNFYIKEFQKVYILENCKLCFYKPFHLQAKVKDNEKNLKIKKRTLIKNKKLKK</sequence>
<reference evidence="1 2" key="1">
    <citation type="submission" date="2018-05" db="EMBL/GenBank/DDBJ databases">
        <title>Novel Campyloabacter and Helicobacter Species and Strains.</title>
        <authorList>
            <person name="Mannion A.J."/>
            <person name="Shen Z."/>
            <person name="Fox J.G."/>
        </authorList>
    </citation>
    <scope>NUCLEOTIDE SEQUENCE [LARGE SCALE GENOMIC DNA]</scope>
    <source>
        <strain evidence="2">MIT10-5678</strain>
    </source>
</reference>
<comment type="caution">
    <text evidence="1">The sequence shown here is derived from an EMBL/GenBank/DDBJ whole genome shotgun (WGS) entry which is preliminary data.</text>
</comment>
<dbReference type="Proteomes" id="UP000309584">
    <property type="component" value="Unassembled WGS sequence"/>
</dbReference>
<evidence type="ECO:0000313" key="2">
    <source>
        <dbReference type="Proteomes" id="UP000309584"/>
    </source>
</evidence>
<name>A0ABY2THV5_9BACT</name>
<gene>
    <name evidence="1" type="ORF">CQA75_05975</name>
</gene>
<evidence type="ECO:0000313" key="1">
    <source>
        <dbReference type="EMBL" id="TKX33691.1"/>
    </source>
</evidence>
<dbReference type="EMBL" id="NXLY01000010">
    <property type="protein sequence ID" value="TKX33691.1"/>
    <property type="molecule type" value="Genomic_DNA"/>
</dbReference>
<keyword evidence="2" id="KW-1185">Reference proteome</keyword>
<proteinExistence type="predicted"/>